<reference evidence="2" key="1">
    <citation type="submission" date="2020-06" db="EMBL/GenBank/DDBJ databases">
        <authorList>
            <person name="Li T."/>
            <person name="Hu X."/>
            <person name="Zhang T."/>
            <person name="Song X."/>
            <person name="Zhang H."/>
            <person name="Dai N."/>
            <person name="Sheng W."/>
            <person name="Hou X."/>
            <person name="Wei L."/>
        </authorList>
    </citation>
    <scope>NUCLEOTIDE SEQUENCE</scope>
    <source>
        <strain evidence="2">G01</strain>
        <tissue evidence="2">Leaf</tissue>
    </source>
</reference>
<reference evidence="2" key="2">
    <citation type="journal article" date="2024" name="Plant">
        <title>Genomic evolution and insights into agronomic trait innovations of Sesamum species.</title>
        <authorList>
            <person name="Miao H."/>
            <person name="Wang L."/>
            <person name="Qu L."/>
            <person name="Liu H."/>
            <person name="Sun Y."/>
            <person name="Le M."/>
            <person name="Wang Q."/>
            <person name="Wei S."/>
            <person name="Zheng Y."/>
            <person name="Lin W."/>
            <person name="Duan Y."/>
            <person name="Cao H."/>
            <person name="Xiong S."/>
            <person name="Wang X."/>
            <person name="Wei L."/>
            <person name="Li C."/>
            <person name="Ma Q."/>
            <person name="Ju M."/>
            <person name="Zhao R."/>
            <person name="Li G."/>
            <person name="Mu C."/>
            <person name="Tian Q."/>
            <person name="Mei H."/>
            <person name="Zhang T."/>
            <person name="Gao T."/>
            <person name="Zhang H."/>
        </authorList>
    </citation>
    <scope>NUCLEOTIDE SEQUENCE</scope>
    <source>
        <strain evidence="2">G01</strain>
    </source>
</reference>
<protein>
    <submittedName>
        <fullName evidence="2">Uncharacterized protein</fullName>
    </submittedName>
</protein>
<feature type="transmembrane region" description="Helical" evidence="1">
    <location>
        <begin position="60"/>
        <end position="77"/>
    </location>
</feature>
<keyword evidence="1" id="KW-0812">Transmembrane</keyword>
<keyword evidence="1" id="KW-0472">Membrane</keyword>
<dbReference type="AlphaFoldDB" id="A0AAW2L9Z8"/>
<evidence type="ECO:0000256" key="1">
    <source>
        <dbReference type="SAM" id="Phobius"/>
    </source>
</evidence>
<organism evidence="2">
    <name type="scientific">Sesamum angustifolium</name>
    <dbReference type="NCBI Taxonomy" id="2727405"/>
    <lineage>
        <taxon>Eukaryota</taxon>
        <taxon>Viridiplantae</taxon>
        <taxon>Streptophyta</taxon>
        <taxon>Embryophyta</taxon>
        <taxon>Tracheophyta</taxon>
        <taxon>Spermatophyta</taxon>
        <taxon>Magnoliopsida</taxon>
        <taxon>eudicotyledons</taxon>
        <taxon>Gunneridae</taxon>
        <taxon>Pentapetalae</taxon>
        <taxon>asterids</taxon>
        <taxon>lamiids</taxon>
        <taxon>Lamiales</taxon>
        <taxon>Pedaliaceae</taxon>
        <taxon>Sesamum</taxon>
    </lineage>
</organism>
<dbReference type="EMBL" id="JACGWK010000015">
    <property type="protein sequence ID" value="KAL0314963.1"/>
    <property type="molecule type" value="Genomic_DNA"/>
</dbReference>
<accession>A0AAW2L9Z8</accession>
<proteinExistence type="predicted"/>
<keyword evidence="1" id="KW-1133">Transmembrane helix</keyword>
<gene>
    <name evidence="2" type="ORF">Sangu_2340700</name>
</gene>
<name>A0AAW2L9Z8_9LAMI</name>
<evidence type="ECO:0000313" key="2">
    <source>
        <dbReference type="EMBL" id="KAL0314963.1"/>
    </source>
</evidence>
<comment type="caution">
    <text evidence="2">The sequence shown here is derived from an EMBL/GenBank/DDBJ whole genome shotgun (WGS) entry which is preliminary data.</text>
</comment>
<sequence length="90" mass="9759">MIPKRFEDSPTGGASREMTILEISVLGCADPSITVADDLERGTKGALETTYRAWVAPLDVSPTFCLFTMLVGVFMIYSRLQLCVPTDGAN</sequence>